<evidence type="ECO:0000256" key="2">
    <source>
        <dbReference type="ARBA" id="ARBA00022448"/>
    </source>
</evidence>
<keyword evidence="9" id="KW-0472">Membrane</keyword>
<evidence type="ECO:0000256" key="7">
    <source>
        <dbReference type="ARBA" id="ARBA00022989"/>
    </source>
</evidence>
<dbReference type="OrthoDB" id="273257at2759"/>
<evidence type="ECO:0000256" key="9">
    <source>
        <dbReference type="ARBA" id="ARBA00023136"/>
    </source>
</evidence>
<evidence type="ECO:0000259" key="12">
    <source>
        <dbReference type="Pfam" id="PF17655"/>
    </source>
</evidence>
<dbReference type="SUPFAM" id="SSF81296">
    <property type="entry name" value="E set domains"/>
    <property type="match status" value="1"/>
</dbReference>
<dbReference type="EMBL" id="CP045893">
    <property type="protein sequence ID" value="QQP54465.1"/>
    <property type="molecule type" value="Genomic_DNA"/>
</dbReference>
<evidence type="ECO:0000256" key="5">
    <source>
        <dbReference type="ARBA" id="ARBA00022882"/>
    </source>
</evidence>
<proteinExistence type="inferred from homology"/>
<evidence type="ECO:0000256" key="4">
    <source>
        <dbReference type="ARBA" id="ARBA00022692"/>
    </source>
</evidence>
<dbReference type="PANTHER" id="PTHR11767:SF102">
    <property type="entry name" value="INWARDLY RECTIFYING POTASSIUM CHANNEL 1, ISOFORM F"/>
    <property type="match status" value="1"/>
</dbReference>
<protein>
    <recommendedName>
        <fullName evidence="12">Inward rectifier potassium channel C-terminal domain-containing protein</fullName>
    </recommendedName>
</protein>
<accession>A0A7T8KEJ3</accession>
<dbReference type="AlphaFoldDB" id="A0A7T8KEJ3"/>
<evidence type="ECO:0000313" key="14">
    <source>
        <dbReference type="Proteomes" id="UP000595437"/>
    </source>
</evidence>
<feature type="non-terminal residue" evidence="13">
    <location>
        <position position="140"/>
    </location>
</feature>
<dbReference type="Pfam" id="PF17655">
    <property type="entry name" value="IRK_C"/>
    <property type="match status" value="1"/>
</dbReference>
<dbReference type="InterPro" id="IPR016449">
    <property type="entry name" value="K_chnl_inward-rec_Kir"/>
</dbReference>
<keyword evidence="8 11" id="KW-0406">Ion transport</keyword>
<keyword evidence="5 11" id="KW-0851">Voltage-gated channel</keyword>
<evidence type="ECO:0000256" key="6">
    <source>
        <dbReference type="ARBA" id="ARBA00022958"/>
    </source>
</evidence>
<evidence type="ECO:0000256" key="3">
    <source>
        <dbReference type="ARBA" id="ARBA00022538"/>
    </source>
</evidence>
<reference evidence="14" key="1">
    <citation type="submission" date="2021-01" db="EMBL/GenBank/DDBJ databases">
        <title>Caligus Genome Assembly.</title>
        <authorList>
            <person name="Gallardo-Escarate C."/>
        </authorList>
    </citation>
    <scope>NUCLEOTIDE SEQUENCE [LARGE SCALE GENOMIC DNA]</scope>
</reference>
<evidence type="ECO:0000256" key="8">
    <source>
        <dbReference type="ARBA" id="ARBA00023065"/>
    </source>
</evidence>
<keyword evidence="10 11" id="KW-0407">Ion channel</keyword>
<dbReference type="GO" id="GO:0005242">
    <property type="term" value="F:inward rectifier potassium channel activity"/>
    <property type="evidence" value="ECO:0007669"/>
    <property type="project" value="InterPro"/>
</dbReference>
<name>A0A7T8KEJ3_CALRO</name>
<keyword evidence="6 11" id="KW-0630">Potassium</keyword>
<evidence type="ECO:0000313" key="13">
    <source>
        <dbReference type="EMBL" id="QQP54465.1"/>
    </source>
</evidence>
<gene>
    <name evidence="13" type="ORF">FKW44_007303</name>
</gene>
<organism evidence="13 14">
    <name type="scientific">Caligus rogercresseyi</name>
    <name type="common">Sea louse</name>
    <dbReference type="NCBI Taxonomy" id="217165"/>
    <lineage>
        <taxon>Eukaryota</taxon>
        <taxon>Metazoa</taxon>
        <taxon>Ecdysozoa</taxon>
        <taxon>Arthropoda</taxon>
        <taxon>Crustacea</taxon>
        <taxon>Multicrustacea</taxon>
        <taxon>Hexanauplia</taxon>
        <taxon>Copepoda</taxon>
        <taxon>Siphonostomatoida</taxon>
        <taxon>Caligidae</taxon>
        <taxon>Caligus</taxon>
    </lineage>
</organism>
<dbReference type="InterPro" id="IPR013518">
    <property type="entry name" value="K_chnl_inward-rec_Kir_cyto"/>
</dbReference>
<keyword evidence="2 11" id="KW-0813">Transport</keyword>
<feature type="domain" description="Inward rectifier potassium channel C-terminal" evidence="12">
    <location>
        <begin position="13"/>
        <end position="129"/>
    </location>
</feature>
<dbReference type="GO" id="GO:0005886">
    <property type="term" value="C:plasma membrane"/>
    <property type="evidence" value="ECO:0007669"/>
    <property type="project" value="TreeGrafter"/>
</dbReference>
<sequence>MLTNIPFTLFRVLYLLFRVSNIRKSQIIESHISAKLVHRRRVTKEVLKIVANPNQDEDDRCFFMFPSAMIHKIDEDSPFYSMSPKDILNAQFEMIVVLEGIVEPTGNSFQARSSFLPREILWGMRFEIWYVSSGKKGSFK</sequence>
<evidence type="ECO:0000256" key="1">
    <source>
        <dbReference type="ARBA" id="ARBA00004141"/>
    </source>
</evidence>
<dbReference type="GO" id="GO:1990573">
    <property type="term" value="P:potassium ion import across plasma membrane"/>
    <property type="evidence" value="ECO:0007669"/>
    <property type="project" value="TreeGrafter"/>
</dbReference>
<dbReference type="GO" id="GO:0034765">
    <property type="term" value="P:regulation of monoatomic ion transmembrane transport"/>
    <property type="evidence" value="ECO:0007669"/>
    <property type="project" value="TreeGrafter"/>
</dbReference>
<evidence type="ECO:0000256" key="10">
    <source>
        <dbReference type="ARBA" id="ARBA00023303"/>
    </source>
</evidence>
<keyword evidence="7" id="KW-1133">Transmembrane helix</keyword>
<dbReference type="Gene3D" id="2.60.40.1400">
    <property type="entry name" value="G protein-activated inward rectifier potassium channel 1"/>
    <property type="match status" value="1"/>
</dbReference>
<comment type="similarity">
    <text evidence="11">Belongs to the inward rectifier-type potassium channel (TC 1.A.2.1) family.</text>
</comment>
<keyword evidence="4 11" id="KW-0812">Transmembrane</keyword>
<dbReference type="Proteomes" id="UP000595437">
    <property type="component" value="Chromosome 4"/>
</dbReference>
<dbReference type="InterPro" id="IPR041647">
    <property type="entry name" value="IRK_C"/>
</dbReference>
<keyword evidence="14" id="KW-1185">Reference proteome</keyword>
<evidence type="ECO:0000256" key="11">
    <source>
        <dbReference type="RuleBase" id="RU003822"/>
    </source>
</evidence>
<dbReference type="GO" id="GO:0034702">
    <property type="term" value="C:monoatomic ion channel complex"/>
    <property type="evidence" value="ECO:0007669"/>
    <property type="project" value="UniProtKB-KW"/>
</dbReference>
<comment type="subcellular location">
    <subcellularLocation>
        <location evidence="1 11">Membrane</location>
        <topology evidence="1 11">Multi-pass membrane protein</topology>
    </subcellularLocation>
</comment>
<dbReference type="InterPro" id="IPR014756">
    <property type="entry name" value="Ig_E-set"/>
</dbReference>
<keyword evidence="3 11" id="KW-0633">Potassium transport</keyword>
<dbReference type="PRINTS" id="PR01320">
    <property type="entry name" value="KIRCHANNEL"/>
</dbReference>
<dbReference type="PANTHER" id="PTHR11767">
    <property type="entry name" value="INWARD RECTIFIER POTASSIUM CHANNEL"/>
    <property type="match status" value="1"/>
</dbReference>